<evidence type="ECO:0000256" key="3">
    <source>
        <dbReference type="ARBA" id="ARBA00022741"/>
    </source>
</evidence>
<dbReference type="InterPro" id="IPR042108">
    <property type="entry name" value="GTPase_HflX_N_sf"/>
</dbReference>
<comment type="cofactor">
    <cofactor evidence="8">
        <name>Mg(2+)</name>
        <dbReference type="ChEBI" id="CHEBI:18420"/>
    </cofactor>
</comment>
<evidence type="ECO:0000256" key="9">
    <source>
        <dbReference type="SAM" id="Coils"/>
    </source>
</evidence>
<dbReference type="Proteomes" id="UP001327986">
    <property type="component" value="Chromosome"/>
</dbReference>
<dbReference type="Gene3D" id="3.40.50.300">
    <property type="entry name" value="P-loop containing nucleotide triphosphate hydrolases"/>
    <property type="match status" value="1"/>
</dbReference>
<dbReference type="InterPro" id="IPR027417">
    <property type="entry name" value="P-loop_NTPase"/>
</dbReference>
<sequence length="402" mass="44667">MEAIINKASINSVIIQPEKAVLVAVDTDNNANWSIEDSLDELAQLVLTAGATVVGRLTQKLQAPARNSYLGKGKLDELVELKKELGYNLVIFDDELSPIQQRLLEEALGVKVIDRVALILDIFAKHAHTREGQLQVELAQMQYILPRLAGQWSHLERLGGGIGTRGPGESQLETDKRIIRTKIRNLQEQLDDVTTHRDLYRERRRMRGVPVVSLVGYTNSGKSSLLNAVVKADVLVENKLFATLDPTTRRMYINGLGNVLLTDTVGFIRKLPPAIVKAFRATLEEINQADLLVHVVDITAKNAFEQCQTVEKILGDMGVAEKPRLTAMNKIDLKLDNSRKWTEDEALSLLKAECPVAEDTVLISAAKRWGLAEFNLRLKEKLIGMGFNPGYAVYDEDVGGKK</sequence>
<dbReference type="GO" id="GO:0003924">
    <property type="term" value="F:GTPase activity"/>
    <property type="evidence" value="ECO:0007669"/>
    <property type="project" value="UniProtKB-UniRule"/>
</dbReference>
<feature type="binding site" evidence="8">
    <location>
        <position position="223"/>
    </location>
    <ligand>
        <name>Mg(2+)</name>
        <dbReference type="ChEBI" id="CHEBI:18420"/>
    </ligand>
</feature>
<evidence type="ECO:0000256" key="4">
    <source>
        <dbReference type="ARBA" id="ARBA00022842"/>
    </source>
</evidence>
<dbReference type="InterPro" id="IPR016496">
    <property type="entry name" value="GTPase_HflX"/>
</dbReference>
<dbReference type="GO" id="GO:0005525">
    <property type="term" value="F:GTP binding"/>
    <property type="evidence" value="ECO:0007669"/>
    <property type="project" value="UniProtKB-UniRule"/>
</dbReference>
<dbReference type="InterPro" id="IPR030394">
    <property type="entry name" value="G_HFLX_dom"/>
</dbReference>
<dbReference type="InterPro" id="IPR006073">
    <property type="entry name" value="GTP-bd"/>
</dbReference>
<dbReference type="Pfam" id="PF13167">
    <property type="entry name" value="GTP-bdg_N"/>
    <property type="match status" value="1"/>
</dbReference>
<keyword evidence="9" id="KW-0175">Coiled coil</keyword>
<accession>A0AB38ZC57</accession>
<keyword evidence="5 6" id="KW-0342">GTP-binding</keyword>
<feature type="coiled-coil region" evidence="9">
    <location>
        <begin position="169"/>
        <end position="203"/>
    </location>
</feature>
<dbReference type="Pfam" id="PF01926">
    <property type="entry name" value="MMR_HSR1"/>
    <property type="match status" value="1"/>
</dbReference>
<evidence type="ECO:0000256" key="5">
    <source>
        <dbReference type="ARBA" id="ARBA00023134"/>
    </source>
</evidence>
<comment type="function">
    <text evidence="6">GTPase that associates with the 50S ribosomal subunit and may have a role during protein synthesis or ribosome biogenesis.</text>
</comment>
<dbReference type="GO" id="GO:0043022">
    <property type="term" value="F:ribosome binding"/>
    <property type="evidence" value="ECO:0007669"/>
    <property type="project" value="TreeGrafter"/>
</dbReference>
<evidence type="ECO:0000256" key="1">
    <source>
        <dbReference type="ARBA" id="ARBA00022490"/>
    </source>
</evidence>
<dbReference type="Pfam" id="PF16360">
    <property type="entry name" value="GTP-bdg_M"/>
    <property type="match status" value="1"/>
</dbReference>
<evidence type="ECO:0000256" key="2">
    <source>
        <dbReference type="ARBA" id="ARBA00022723"/>
    </source>
</evidence>
<dbReference type="PRINTS" id="PR00326">
    <property type="entry name" value="GTP1OBG"/>
</dbReference>
<dbReference type="FunFam" id="3.40.50.300:FF:001198">
    <property type="entry name" value="GTPase HflX"/>
    <property type="match status" value="1"/>
</dbReference>
<dbReference type="PROSITE" id="PS51705">
    <property type="entry name" value="G_HFLX"/>
    <property type="match status" value="1"/>
</dbReference>
<dbReference type="RefSeq" id="WP_096476592.1">
    <property type="nucleotide sequence ID" value="NZ_AP017649.1"/>
</dbReference>
<proteinExistence type="inferred from homology"/>
<evidence type="ECO:0000313" key="12">
    <source>
        <dbReference type="Proteomes" id="UP001327986"/>
    </source>
</evidence>
<evidence type="ECO:0000256" key="7">
    <source>
        <dbReference type="PIRSR" id="PIRSR006809-1"/>
    </source>
</evidence>
<feature type="binding site" evidence="8">
    <location>
        <position position="243"/>
    </location>
    <ligand>
        <name>Mg(2+)</name>
        <dbReference type="ChEBI" id="CHEBI:18420"/>
    </ligand>
</feature>
<evidence type="ECO:0000256" key="6">
    <source>
        <dbReference type="HAMAP-Rule" id="MF_00900"/>
    </source>
</evidence>
<protein>
    <recommendedName>
        <fullName evidence="6">GTPase HflX</fullName>
    </recommendedName>
    <alternativeName>
        <fullName evidence="6">GTP-binding protein HflX</fullName>
    </alternativeName>
</protein>
<dbReference type="InterPro" id="IPR025121">
    <property type="entry name" value="GTPase_HflX_N"/>
</dbReference>
<comment type="subunit">
    <text evidence="6">Monomer. Associates with the 50S ribosomal subunit.</text>
</comment>
<dbReference type="Gene3D" id="3.40.50.11060">
    <property type="entry name" value="GTPase HflX, N-terminal domain"/>
    <property type="match status" value="1"/>
</dbReference>
<gene>
    <name evidence="6 11" type="primary">hflX</name>
    <name evidence="11" type="ORF">VLL09_01760</name>
</gene>
<dbReference type="PANTHER" id="PTHR10229">
    <property type="entry name" value="GTP-BINDING PROTEIN HFLX"/>
    <property type="match status" value="1"/>
</dbReference>
<evidence type="ECO:0000259" key="10">
    <source>
        <dbReference type="PROSITE" id="PS51705"/>
    </source>
</evidence>
<feature type="binding site" evidence="7">
    <location>
        <begin position="263"/>
        <end position="266"/>
    </location>
    <ligand>
        <name>GTP</name>
        <dbReference type="ChEBI" id="CHEBI:37565"/>
    </ligand>
</feature>
<dbReference type="FunFam" id="3.40.50.11060:FF:000001">
    <property type="entry name" value="GTPase HflX"/>
    <property type="match status" value="1"/>
</dbReference>
<dbReference type="PANTHER" id="PTHR10229:SF0">
    <property type="entry name" value="GTP-BINDING PROTEIN 6-RELATED"/>
    <property type="match status" value="1"/>
</dbReference>
<keyword evidence="4 8" id="KW-0460">Magnesium</keyword>
<reference evidence="11" key="1">
    <citation type="submission" date="2023-12" db="EMBL/GenBank/DDBJ databases">
        <title>Isolation of organohalide respiring bacteria Dehalococcoides mccartyi strain GPTCE1 in groundwater collected near a chemical plant in Suzhou, China.</title>
        <authorList>
            <person name="Liu G."/>
        </authorList>
    </citation>
    <scope>NUCLEOTIDE SEQUENCE</scope>
    <source>
        <strain evidence="11">GPTCE1</strain>
    </source>
</reference>
<organism evidence="11 12">
    <name type="scientific">Dehalococcoides mccartyi</name>
    <dbReference type="NCBI Taxonomy" id="61435"/>
    <lineage>
        <taxon>Bacteria</taxon>
        <taxon>Bacillati</taxon>
        <taxon>Chloroflexota</taxon>
        <taxon>Dehalococcoidia</taxon>
        <taxon>Dehalococcoidales</taxon>
        <taxon>Dehalococcoidaceae</taxon>
        <taxon>Dehalococcoides</taxon>
    </lineage>
</organism>
<dbReference type="NCBIfam" id="TIGR03156">
    <property type="entry name" value="GTP_HflX"/>
    <property type="match status" value="1"/>
</dbReference>
<name>A0AB38ZC57_9CHLR</name>
<feature type="binding site" evidence="7">
    <location>
        <begin position="241"/>
        <end position="245"/>
    </location>
    <ligand>
        <name>GTP</name>
        <dbReference type="ChEBI" id="CHEBI:37565"/>
    </ligand>
</feature>
<dbReference type="Gene3D" id="6.10.250.2860">
    <property type="match status" value="1"/>
</dbReference>
<keyword evidence="3 6" id="KW-0547">Nucleotide-binding</keyword>
<evidence type="ECO:0000313" key="11">
    <source>
        <dbReference type="EMBL" id="WRO08077.1"/>
    </source>
</evidence>
<feature type="domain" description="Hflx-type G" evidence="10">
    <location>
        <begin position="210"/>
        <end position="386"/>
    </location>
</feature>
<keyword evidence="1 6" id="KW-0963">Cytoplasm</keyword>
<feature type="binding site" evidence="7">
    <location>
        <begin position="216"/>
        <end position="223"/>
    </location>
    <ligand>
        <name>GTP</name>
        <dbReference type="ChEBI" id="CHEBI:37565"/>
    </ligand>
</feature>
<dbReference type="EMBL" id="CP141531">
    <property type="protein sequence ID" value="WRO08077.1"/>
    <property type="molecule type" value="Genomic_DNA"/>
</dbReference>
<dbReference type="PIRSF" id="PIRSF006809">
    <property type="entry name" value="GTP-binding_hflX_prd"/>
    <property type="match status" value="1"/>
</dbReference>
<dbReference type="InterPro" id="IPR032305">
    <property type="entry name" value="GTP-bd_M"/>
</dbReference>
<comment type="similarity">
    <text evidence="6">Belongs to the TRAFAC class OBG-HflX-like GTPase superfamily. HflX GTPase family.</text>
</comment>
<dbReference type="GO" id="GO:0046872">
    <property type="term" value="F:metal ion binding"/>
    <property type="evidence" value="ECO:0007669"/>
    <property type="project" value="UniProtKB-KW"/>
</dbReference>
<keyword evidence="2 8" id="KW-0479">Metal-binding</keyword>
<dbReference type="HAMAP" id="MF_00900">
    <property type="entry name" value="GTPase_HflX"/>
    <property type="match status" value="1"/>
</dbReference>
<dbReference type="AlphaFoldDB" id="A0AB38ZC57"/>
<comment type="subcellular location">
    <subcellularLocation>
        <location evidence="6">Cytoplasm</location>
    </subcellularLocation>
    <text evidence="6">May associate with membranes.</text>
</comment>
<evidence type="ECO:0000256" key="8">
    <source>
        <dbReference type="PIRSR" id="PIRSR006809-2"/>
    </source>
</evidence>
<dbReference type="SUPFAM" id="SSF52540">
    <property type="entry name" value="P-loop containing nucleoside triphosphate hydrolases"/>
    <property type="match status" value="1"/>
</dbReference>
<feature type="binding site" evidence="7">
    <location>
        <begin position="329"/>
        <end position="332"/>
    </location>
    <ligand>
        <name>GTP</name>
        <dbReference type="ChEBI" id="CHEBI:37565"/>
    </ligand>
</feature>
<dbReference type="CDD" id="cd01878">
    <property type="entry name" value="HflX"/>
    <property type="match status" value="1"/>
</dbReference>
<dbReference type="GO" id="GO:0005737">
    <property type="term" value="C:cytoplasm"/>
    <property type="evidence" value="ECO:0007669"/>
    <property type="project" value="UniProtKB-SubCell"/>
</dbReference>